<keyword evidence="8" id="KW-1185">Reference proteome</keyword>
<keyword evidence="3" id="KW-0472">Membrane</keyword>
<dbReference type="InterPro" id="IPR006059">
    <property type="entry name" value="SBP"/>
</dbReference>
<keyword evidence="5" id="KW-0449">Lipoprotein</keyword>
<name>A0A917HQM2_9BACL</name>
<keyword evidence="2 6" id="KW-0732">Signal</keyword>
<feature type="signal peptide" evidence="6">
    <location>
        <begin position="1"/>
        <end position="20"/>
    </location>
</feature>
<keyword evidence="4" id="KW-0564">Palmitate</keyword>
<accession>A0A917HQM2</accession>
<gene>
    <name evidence="7" type="ORF">GCM10010918_49960</name>
</gene>
<proteinExistence type="predicted"/>
<dbReference type="AlphaFoldDB" id="A0A917HQM2"/>
<evidence type="ECO:0000256" key="2">
    <source>
        <dbReference type="ARBA" id="ARBA00022729"/>
    </source>
</evidence>
<dbReference type="RefSeq" id="WP_188892414.1">
    <property type="nucleotide sequence ID" value="NZ_BMHY01000015.1"/>
</dbReference>
<dbReference type="EMBL" id="BMHY01000015">
    <property type="protein sequence ID" value="GGG85888.1"/>
    <property type="molecule type" value="Genomic_DNA"/>
</dbReference>
<protein>
    <submittedName>
        <fullName evidence="7">ABC transporter substrate-binding protein</fullName>
    </submittedName>
</protein>
<comment type="caution">
    <text evidence="7">The sequence shown here is derived from an EMBL/GenBank/DDBJ whole genome shotgun (WGS) entry which is preliminary data.</text>
</comment>
<evidence type="ECO:0000313" key="7">
    <source>
        <dbReference type="EMBL" id="GGG85888.1"/>
    </source>
</evidence>
<sequence>MNKKWTLLLLAAFLMLTACSKTDSSVNSGASSPGGKKTVVVAVMNSDPFLEKAAQAFEALHDDIHIEIKSHMASPDGDGRIALTLADMEKYIQSVTTQAIAGKATDLIAMGILPEDKFVEKKVLVNLNDLMEKDSSFDKKQYYGNVLKSSQIGDGLYVMPLSFSLGAVQGNVELLKKANITINDHNWTWNQFADITKRLKEQNGSDYLAFVGPGEILADYINENFSDLLKKGNPDFDSDTFRDALTQIKVMFSEKVIEGNYTETDKVLFSMKSMSNPKNVLLSALDPKLQYYQKPTMNGKSSGWKMGSFTTFGLNSKSKVQPEAWEFLKFMLSEEMQSAPELMGFPLSKAALDKKFADTEHALEQGELEVNFTIPDSETVKKQIQSLKTLLEGDGGEKSFSDQKVLDIVFEEFEPFITGQKSVEEVSKLIQNRVKTYLNE</sequence>
<dbReference type="Pfam" id="PF01547">
    <property type="entry name" value="SBP_bac_1"/>
    <property type="match status" value="1"/>
</dbReference>
<evidence type="ECO:0000256" key="1">
    <source>
        <dbReference type="ARBA" id="ARBA00022475"/>
    </source>
</evidence>
<dbReference type="Gene3D" id="3.40.190.10">
    <property type="entry name" value="Periplasmic binding protein-like II"/>
    <property type="match status" value="1"/>
</dbReference>
<dbReference type="PANTHER" id="PTHR43649:SF33">
    <property type="entry name" value="POLYGALACTURONAN_RHAMNOGALACTURONAN-BINDING PROTEIN YTCQ"/>
    <property type="match status" value="1"/>
</dbReference>
<evidence type="ECO:0000256" key="3">
    <source>
        <dbReference type="ARBA" id="ARBA00023136"/>
    </source>
</evidence>
<organism evidence="7 8">
    <name type="scientific">Paenibacillus radicis</name>
    <name type="common">ex Gao et al. 2016</name>
    <dbReference type="NCBI Taxonomy" id="1737354"/>
    <lineage>
        <taxon>Bacteria</taxon>
        <taxon>Bacillati</taxon>
        <taxon>Bacillota</taxon>
        <taxon>Bacilli</taxon>
        <taxon>Bacillales</taxon>
        <taxon>Paenibacillaceae</taxon>
        <taxon>Paenibacillus</taxon>
    </lineage>
</organism>
<feature type="chain" id="PRO_5039342922" evidence="6">
    <location>
        <begin position="21"/>
        <end position="440"/>
    </location>
</feature>
<dbReference type="SUPFAM" id="SSF53850">
    <property type="entry name" value="Periplasmic binding protein-like II"/>
    <property type="match status" value="1"/>
</dbReference>
<evidence type="ECO:0000256" key="5">
    <source>
        <dbReference type="ARBA" id="ARBA00023288"/>
    </source>
</evidence>
<evidence type="ECO:0000256" key="6">
    <source>
        <dbReference type="SAM" id="SignalP"/>
    </source>
</evidence>
<dbReference type="PROSITE" id="PS51257">
    <property type="entry name" value="PROKAR_LIPOPROTEIN"/>
    <property type="match status" value="1"/>
</dbReference>
<dbReference type="PANTHER" id="PTHR43649">
    <property type="entry name" value="ARABINOSE-BINDING PROTEIN-RELATED"/>
    <property type="match status" value="1"/>
</dbReference>
<dbReference type="Proteomes" id="UP000600247">
    <property type="component" value="Unassembled WGS sequence"/>
</dbReference>
<evidence type="ECO:0000256" key="4">
    <source>
        <dbReference type="ARBA" id="ARBA00023139"/>
    </source>
</evidence>
<dbReference type="InterPro" id="IPR050490">
    <property type="entry name" value="Bact_solute-bd_prot1"/>
</dbReference>
<keyword evidence="1" id="KW-1003">Cell membrane</keyword>
<evidence type="ECO:0000313" key="8">
    <source>
        <dbReference type="Proteomes" id="UP000600247"/>
    </source>
</evidence>
<reference evidence="7 8" key="1">
    <citation type="journal article" date="2014" name="Int. J. Syst. Evol. Microbiol.">
        <title>Complete genome sequence of Corynebacterium casei LMG S-19264T (=DSM 44701T), isolated from a smear-ripened cheese.</title>
        <authorList>
            <consortium name="US DOE Joint Genome Institute (JGI-PGF)"/>
            <person name="Walter F."/>
            <person name="Albersmeier A."/>
            <person name="Kalinowski J."/>
            <person name="Ruckert C."/>
        </authorList>
    </citation>
    <scope>NUCLEOTIDE SEQUENCE [LARGE SCALE GENOMIC DNA]</scope>
    <source>
        <strain evidence="7 8">CGMCC 1.15286</strain>
    </source>
</reference>